<evidence type="ECO:0000256" key="1">
    <source>
        <dbReference type="SAM" id="MobiDB-lite"/>
    </source>
</evidence>
<feature type="compositionally biased region" description="Polar residues" evidence="1">
    <location>
        <begin position="61"/>
        <end position="70"/>
    </location>
</feature>
<protein>
    <submittedName>
        <fullName evidence="2">Uncharacterized protein</fullName>
    </submittedName>
</protein>
<feature type="compositionally biased region" description="Gly residues" evidence="1">
    <location>
        <begin position="23"/>
        <end position="36"/>
    </location>
</feature>
<dbReference type="OrthoDB" id="8005025at2"/>
<feature type="region of interest" description="Disordered" evidence="1">
    <location>
        <begin position="19"/>
        <end position="95"/>
    </location>
</feature>
<comment type="caution">
    <text evidence="2">The sequence shown here is derived from an EMBL/GenBank/DDBJ whole genome shotgun (WGS) entry which is preliminary data.</text>
</comment>
<feature type="compositionally biased region" description="Basic and acidic residues" evidence="1">
    <location>
        <begin position="44"/>
        <end position="55"/>
    </location>
</feature>
<dbReference type="EMBL" id="VZZK01000028">
    <property type="protein sequence ID" value="KAB1076612.1"/>
    <property type="molecule type" value="Genomic_DNA"/>
</dbReference>
<sequence>MERFVVATSLAVAVGLPVAAQAGGSGGDRQAAGGGFMSPSVSDPYHDPRSIDSQRRGTGQILGQSMTSENAGARTPQRDPIAPRWANGTLPPRGR</sequence>
<evidence type="ECO:0000313" key="2">
    <source>
        <dbReference type="EMBL" id="KAB1076612.1"/>
    </source>
</evidence>
<dbReference type="RefSeq" id="WP_151002539.1">
    <property type="nucleotide sequence ID" value="NZ_BPQY01000420.1"/>
</dbReference>
<evidence type="ECO:0000313" key="3">
    <source>
        <dbReference type="Proteomes" id="UP000474159"/>
    </source>
</evidence>
<dbReference type="AlphaFoldDB" id="A0A6L3ST43"/>
<gene>
    <name evidence="2" type="ORF">F6X53_22185</name>
</gene>
<proteinExistence type="predicted"/>
<organism evidence="2 3">
    <name type="scientific">Methylobacterium soli</name>
    <dbReference type="NCBI Taxonomy" id="553447"/>
    <lineage>
        <taxon>Bacteria</taxon>
        <taxon>Pseudomonadati</taxon>
        <taxon>Pseudomonadota</taxon>
        <taxon>Alphaproteobacteria</taxon>
        <taxon>Hyphomicrobiales</taxon>
        <taxon>Methylobacteriaceae</taxon>
        <taxon>Methylobacterium</taxon>
    </lineage>
</organism>
<dbReference type="Proteomes" id="UP000474159">
    <property type="component" value="Unassembled WGS sequence"/>
</dbReference>
<name>A0A6L3ST43_9HYPH</name>
<reference evidence="2 3" key="1">
    <citation type="submission" date="2019-09" db="EMBL/GenBank/DDBJ databases">
        <title>YIM 48816 draft genome.</title>
        <authorList>
            <person name="Jiang L."/>
        </authorList>
    </citation>
    <scope>NUCLEOTIDE SEQUENCE [LARGE SCALE GENOMIC DNA]</scope>
    <source>
        <strain evidence="2 3">YIM 48816</strain>
    </source>
</reference>
<keyword evidence="3" id="KW-1185">Reference proteome</keyword>
<accession>A0A6L3ST43</accession>